<keyword evidence="2" id="KW-1185">Reference proteome</keyword>
<sequence length="65" mass="7344">MERGTGGRWMRVAGGYGWQMMRVADGYGWQVMRVADGYGRQMDAGGSYRHKKILVHKGGWLSSHL</sequence>
<gene>
    <name evidence="1" type="ORF">ESB13_20655</name>
</gene>
<dbReference type="AlphaFoldDB" id="A0A4Q1D0T5"/>
<dbReference type="RefSeq" id="WP_129005602.1">
    <property type="nucleotide sequence ID" value="NZ_SDHZ01000004.1"/>
</dbReference>
<reference evidence="1 2" key="1">
    <citation type="submission" date="2019-01" db="EMBL/GenBank/DDBJ databases">
        <title>Filimonas sp. strain TTM-71.</title>
        <authorList>
            <person name="Chen W.-M."/>
        </authorList>
    </citation>
    <scope>NUCLEOTIDE SEQUENCE [LARGE SCALE GENOMIC DNA]</scope>
    <source>
        <strain evidence="1 2">TTM-71</strain>
    </source>
</reference>
<comment type="caution">
    <text evidence="1">The sequence shown here is derived from an EMBL/GenBank/DDBJ whole genome shotgun (WGS) entry which is preliminary data.</text>
</comment>
<proteinExistence type="predicted"/>
<accession>A0A4Q1D0T5</accession>
<dbReference type="Proteomes" id="UP000290545">
    <property type="component" value="Unassembled WGS sequence"/>
</dbReference>
<name>A0A4Q1D0T5_9BACT</name>
<protein>
    <submittedName>
        <fullName evidence="1">Uncharacterized protein</fullName>
    </submittedName>
</protein>
<evidence type="ECO:0000313" key="2">
    <source>
        <dbReference type="Proteomes" id="UP000290545"/>
    </source>
</evidence>
<organism evidence="1 2">
    <name type="scientific">Filimonas effusa</name>
    <dbReference type="NCBI Taxonomy" id="2508721"/>
    <lineage>
        <taxon>Bacteria</taxon>
        <taxon>Pseudomonadati</taxon>
        <taxon>Bacteroidota</taxon>
        <taxon>Chitinophagia</taxon>
        <taxon>Chitinophagales</taxon>
        <taxon>Chitinophagaceae</taxon>
        <taxon>Filimonas</taxon>
    </lineage>
</organism>
<dbReference type="EMBL" id="SDHZ01000004">
    <property type="protein sequence ID" value="RXK81349.1"/>
    <property type="molecule type" value="Genomic_DNA"/>
</dbReference>
<evidence type="ECO:0000313" key="1">
    <source>
        <dbReference type="EMBL" id="RXK81349.1"/>
    </source>
</evidence>